<dbReference type="InterPro" id="IPR001296">
    <property type="entry name" value="Glyco_trans_1"/>
</dbReference>
<keyword evidence="3" id="KW-0808">Transferase</keyword>
<dbReference type="OrthoDB" id="9811239at2"/>
<dbReference type="PANTHER" id="PTHR12526:SF630">
    <property type="entry name" value="GLYCOSYLTRANSFERASE"/>
    <property type="match status" value="1"/>
</dbReference>
<evidence type="ECO:0000259" key="1">
    <source>
        <dbReference type="Pfam" id="PF00534"/>
    </source>
</evidence>
<evidence type="ECO:0000259" key="2">
    <source>
        <dbReference type="Pfam" id="PF13439"/>
    </source>
</evidence>
<keyword evidence="4" id="KW-1185">Reference proteome</keyword>
<gene>
    <name evidence="3" type="ORF">SAMN05660845_0814</name>
</gene>
<evidence type="ECO:0000313" key="4">
    <source>
        <dbReference type="Proteomes" id="UP000199604"/>
    </source>
</evidence>
<dbReference type="InterPro" id="IPR028098">
    <property type="entry name" value="Glyco_trans_4-like_N"/>
</dbReference>
<sequence length="360" mass="41507">MKILYITPDLTNSGGIARVISLKTNYFVSVFNYEVHILAANTTNAGFFYDFNEKIKWYTIADSKKSLFFLWNYLRLIKKVIAEKKPDIIIVCDAVLWVSIPWIIKTKIPILFETHVSRFLKKTDSQSKIDELKQKAIHSIKQITLNKFDKVIFLSQENSNEWKLKNAEIIPNPISFTSQKKSNLQSKKAIAATRHSYEKGLDRLLFVWKKITLKYPDWTLDIYGQWENDLTYQQMASSLQISSYVNFIAPTKDIQTKYLESSLYLMTSRSEAFPLVLIEAMGCGLPCIAYDCPCGPRAIINDKEDGFLIENGNESDFVNTIITLIENEDLRLKIGESAKISSQKYNIDSVMQIWKNLLED</sequence>
<evidence type="ECO:0000313" key="3">
    <source>
        <dbReference type="EMBL" id="SFA88708.1"/>
    </source>
</evidence>
<dbReference type="Pfam" id="PF00534">
    <property type="entry name" value="Glycos_transf_1"/>
    <property type="match status" value="1"/>
</dbReference>
<accession>A0A1I0WKF9</accession>
<dbReference type="GO" id="GO:0016757">
    <property type="term" value="F:glycosyltransferase activity"/>
    <property type="evidence" value="ECO:0007669"/>
    <property type="project" value="InterPro"/>
</dbReference>
<dbReference type="AlphaFoldDB" id="A0A1I0WKF9"/>
<dbReference type="Gene3D" id="3.40.50.2000">
    <property type="entry name" value="Glycogen Phosphorylase B"/>
    <property type="match status" value="2"/>
</dbReference>
<organism evidence="3 4">
    <name type="scientific">Flavobacterium swingsii</name>
    <dbReference type="NCBI Taxonomy" id="498292"/>
    <lineage>
        <taxon>Bacteria</taxon>
        <taxon>Pseudomonadati</taxon>
        <taxon>Bacteroidota</taxon>
        <taxon>Flavobacteriia</taxon>
        <taxon>Flavobacteriales</taxon>
        <taxon>Flavobacteriaceae</taxon>
        <taxon>Flavobacterium</taxon>
    </lineage>
</organism>
<name>A0A1I0WKF9_9FLAO</name>
<protein>
    <submittedName>
        <fullName evidence="3">Glycosyltransferase involved in cell wall bisynthesis</fullName>
    </submittedName>
</protein>
<dbReference type="Pfam" id="PF13439">
    <property type="entry name" value="Glyco_transf_4"/>
    <property type="match status" value="1"/>
</dbReference>
<dbReference type="STRING" id="498292.SAMN05660845_0814"/>
<dbReference type="EMBL" id="FOJT01000002">
    <property type="protein sequence ID" value="SFA88708.1"/>
    <property type="molecule type" value="Genomic_DNA"/>
</dbReference>
<reference evidence="4" key="1">
    <citation type="submission" date="2016-10" db="EMBL/GenBank/DDBJ databases">
        <authorList>
            <person name="Varghese N."/>
            <person name="Submissions S."/>
        </authorList>
    </citation>
    <scope>NUCLEOTIDE SEQUENCE [LARGE SCALE GENOMIC DNA]</scope>
    <source>
        <strain evidence="4">DSM 21789</strain>
    </source>
</reference>
<proteinExistence type="predicted"/>
<feature type="domain" description="Glycosyltransferase subfamily 4-like N-terminal" evidence="2">
    <location>
        <begin position="14"/>
        <end position="174"/>
    </location>
</feature>
<dbReference type="SUPFAM" id="SSF53756">
    <property type="entry name" value="UDP-Glycosyltransferase/glycogen phosphorylase"/>
    <property type="match status" value="1"/>
</dbReference>
<dbReference type="RefSeq" id="WP_091474216.1">
    <property type="nucleotide sequence ID" value="NZ_FOJT01000002.1"/>
</dbReference>
<dbReference type="CDD" id="cd03820">
    <property type="entry name" value="GT4_AmsD-like"/>
    <property type="match status" value="1"/>
</dbReference>
<feature type="domain" description="Glycosyl transferase family 1" evidence="1">
    <location>
        <begin position="180"/>
        <end position="339"/>
    </location>
</feature>
<dbReference type="Proteomes" id="UP000199604">
    <property type="component" value="Unassembled WGS sequence"/>
</dbReference>
<dbReference type="PANTHER" id="PTHR12526">
    <property type="entry name" value="GLYCOSYLTRANSFERASE"/>
    <property type="match status" value="1"/>
</dbReference>